<proteinExistence type="predicted"/>
<evidence type="ECO:0000256" key="2">
    <source>
        <dbReference type="ARBA" id="ARBA00022448"/>
    </source>
</evidence>
<dbReference type="AlphaFoldDB" id="A0A7X2P865"/>
<evidence type="ECO:0000256" key="1">
    <source>
        <dbReference type="ARBA" id="ARBA00004141"/>
    </source>
</evidence>
<dbReference type="GO" id="GO:0015341">
    <property type="term" value="F:zinc efflux antiporter activity"/>
    <property type="evidence" value="ECO:0007669"/>
    <property type="project" value="TreeGrafter"/>
</dbReference>
<dbReference type="PANTHER" id="PTHR43840:SF15">
    <property type="entry name" value="MITOCHONDRIAL METAL TRANSPORTER 1-RELATED"/>
    <property type="match status" value="1"/>
</dbReference>
<feature type="transmembrane region" description="Helical" evidence="6">
    <location>
        <begin position="181"/>
        <end position="198"/>
    </location>
</feature>
<keyword evidence="5 6" id="KW-0472">Membrane</keyword>
<evidence type="ECO:0000256" key="5">
    <source>
        <dbReference type="ARBA" id="ARBA00023136"/>
    </source>
</evidence>
<feature type="transmembrane region" description="Helical" evidence="6">
    <location>
        <begin position="118"/>
        <end position="138"/>
    </location>
</feature>
<evidence type="ECO:0000256" key="6">
    <source>
        <dbReference type="SAM" id="Phobius"/>
    </source>
</evidence>
<dbReference type="GO" id="GO:0015086">
    <property type="term" value="F:cadmium ion transmembrane transporter activity"/>
    <property type="evidence" value="ECO:0007669"/>
    <property type="project" value="TreeGrafter"/>
</dbReference>
<organism evidence="8 9">
    <name type="scientific">Bilifractor porci</name>
    <dbReference type="NCBI Taxonomy" id="2606636"/>
    <lineage>
        <taxon>Bacteria</taxon>
        <taxon>Bacillati</taxon>
        <taxon>Bacillota</taxon>
        <taxon>Clostridia</taxon>
        <taxon>Lachnospirales</taxon>
        <taxon>Lachnospiraceae</taxon>
        <taxon>Bilifractor</taxon>
    </lineage>
</organism>
<sequence length="305" mass="34531">MQDKKRAEERILRFSFVGSLLFTITEVIMAAVLHSYTVLMDGVFDVADLILLGPFLVLIPLLYKPVTEKHPYGYAQVESVFLIIKYGILLAVICVMIYENVRVILQGGHTVDVSGVAVYEMVIGFLCLAAWIILHRLSKKYTTPTIQSEVFLWKQDVVNSMGISVAFFAQSALKNTPLSSLAPYMDSVLAIVMAIFLLREPVASLISGFRKLMLFAPDEETMQMIRASVETSLENYPYTCSFLDVIQTGRKVWIEVYLTQKPDSSLIDISHWSLIRRNIRKSLARKFDQIYVELIPDIKDSAETV</sequence>
<evidence type="ECO:0000313" key="9">
    <source>
        <dbReference type="Proteomes" id="UP000466864"/>
    </source>
</evidence>
<dbReference type="Proteomes" id="UP000466864">
    <property type="component" value="Unassembled WGS sequence"/>
</dbReference>
<feature type="transmembrane region" description="Helical" evidence="6">
    <location>
        <begin position="150"/>
        <end position="169"/>
    </location>
</feature>
<gene>
    <name evidence="8" type="ORF">FYJ60_06815</name>
</gene>
<keyword evidence="9" id="KW-1185">Reference proteome</keyword>
<dbReference type="Gene3D" id="1.20.1510.10">
    <property type="entry name" value="Cation efflux protein transmembrane domain"/>
    <property type="match status" value="1"/>
</dbReference>
<keyword evidence="4 6" id="KW-1133">Transmembrane helix</keyword>
<dbReference type="PANTHER" id="PTHR43840">
    <property type="entry name" value="MITOCHONDRIAL METAL TRANSPORTER 1-RELATED"/>
    <property type="match status" value="1"/>
</dbReference>
<feature type="transmembrane region" description="Helical" evidence="6">
    <location>
        <begin position="42"/>
        <end position="63"/>
    </location>
</feature>
<reference evidence="8 9" key="1">
    <citation type="submission" date="2019-08" db="EMBL/GenBank/DDBJ databases">
        <title>In-depth cultivation of the pig gut microbiome towards novel bacterial diversity and tailored functional studies.</title>
        <authorList>
            <person name="Wylensek D."/>
            <person name="Hitch T.C.A."/>
            <person name="Clavel T."/>
        </authorList>
    </citation>
    <scope>NUCLEOTIDE SEQUENCE [LARGE SCALE GENOMIC DNA]</scope>
    <source>
        <strain evidence="8 9">Oil+RF-744-WCA-WT-13</strain>
    </source>
</reference>
<comment type="caution">
    <text evidence="8">The sequence shown here is derived from an EMBL/GenBank/DDBJ whole genome shotgun (WGS) entry which is preliminary data.</text>
</comment>
<dbReference type="Pfam" id="PF01545">
    <property type="entry name" value="Cation_efflux"/>
    <property type="match status" value="1"/>
</dbReference>
<evidence type="ECO:0000256" key="4">
    <source>
        <dbReference type="ARBA" id="ARBA00022989"/>
    </source>
</evidence>
<keyword evidence="3 6" id="KW-0812">Transmembrane</keyword>
<dbReference type="EMBL" id="VUMV01000004">
    <property type="protein sequence ID" value="MST82022.1"/>
    <property type="molecule type" value="Genomic_DNA"/>
</dbReference>
<protein>
    <submittedName>
        <fullName evidence="8">Cation transporter</fullName>
    </submittedName>
</protein>
<name>A0A7X2P865_9FIRM</name>
<dbReference type="GO" id="GO:0005886">
    <property type="term" value="C:plasma membrane"/>
    <property type="evidence" value="ECO:0007669"/>
    <property type="project" value="TreeGrafter"/>
</dbReference>
<feature type="domain" description="Cation efflux protein transmembrane" evidence="7">
    <location>
        <begin position="14"/>
        <end position="213"/>
    </location>
</feature>
<evidence type="ECO:0000259" key="7">
    <source>
        <dbReference type="Pfam" id="PF01545"/>
    </source>
</evidence>
<comment type="subcellular location">
    <subcellularLocation>
        <location evidence="1">Membrane</location>
        <topology evidence="1">Multi-pass membrane protein</topology>
    </subcellularLocation>
</comment>
<evidence type="ECO:0000313" key="8">
    <source>
        <dbReference type="EMBL" id="MST82022.1"/>
    </source>
</evidence>
<dbReference type="InterPro" id="IPR027469">
    <property type="entry name" value="Cation_efflux_TMD_sf"/>
</dbReference>
<dbReference type="GO" id="GO:0006882">
    <property type="term" value="P:intracellular zinc ion homeostasis"/>
    <property type="evidence" value="ECO:0007669"/>
    <property type="project" value="TreeGrafter"/>
</dbReference>
<dbReference type="InterPro" id="IPR050291">
    <property type="entry name" value="CDF_Transporter"/>
</dbReference>
<dbReference type="InterPro" id="IPR058533">
    <property type="entry name" value="Cation_efflux_TM"/>
</dbReference>
<accession>A0A7X2P865</accession>
<evidence type="ECO:0000256" key="3">
    <source>
        <dbReference type="ARBA" id="ARBA00022692"/>
    </source>
</evidence>
<dbReference type="SUPFAM" id="SSF161111">
    <property type="entry name" value="Cation efflux protein transmembrane domain-like"/>
    <property type="match status" value="1"/>
</dbReference>
<dbReference type="GO" id="GO:0015093">
    <property type="term" value="F:ferrous iron transmembrane transporter activity"/>
    <property type="evidence" value="ECO:0007669"/>
    <property type="project" value="TreeGrafter"/>
</dbReference>
<keyword evidence="2" id="KW-0813">Transport</keyword>
<feature type="transmembrane region" description="Helical" evidence="6">
    <location>
        <begin position="75"/>
        <end position="98"/>
    </location>
</feature>
<feature type="transmembrane region" description="Helical" evidence="6">
    <location>
        <begin position="12"/>
        <end position="36"/>
    </location>
</feature>